<dbReference type="eggNOG" id="ENOG502QPYU">
    <property type="taxonomic scope" value="Eukaryota"/>
</dbReference>
<reference evidence="18" key="3">
    <citation type="submission" date="2015-02" db="UniProtKB">
        <authorList>
            <consortium name="EnsemblProtists"/>
        </authorList>
    </citation>
    <scope>IDENTIFICATION</scope>
    <source>
        <strain evidence="18">DAOM BR144</strain>
    </source>
</reference>
<dbReference type="EMBL" id="GL376592">
    <property type="status" value="NOT_ANNOTATED_CDS"/>
    <property type="molecule type" value="Genomic_DNA"/>
</dbReference>
<keyword evidence="6" id="KW-0735">Signal-anchor</keyword>
<evidence type="ECO:0000256" key="1">
    <source>
        <dbReference type="ARBA" id="ARBA00004401"/>
    </source>
</evidence>
<dbReference type="GO" id="GO:0005886">
    <property type="term" value="C:plasma membrane"/>
    <property type="evidence" value="ECO:0007669"/>
    <property type="project" value="UniProtKB-SubCell"/>
</dbReference>
<evidence type="ECO:0000256" key="8">
    <source>
        <dbReference type="ARBA" id="ARBA00023136"/>
    </source>
</evidence>
<name>K3X0D1_GLOUD</name>
<dbReference type="AlphaFoldDB" id="K3X0D1"/>
<dbReference type="HOGENOM" id="CLU_004624_5_0_1"/>
<dbReference type="Proteomes" id="UP000019132">
    <property type="component" value="Unassembled WGS sequence"/>
</dbReference>
<dbReference type="InterPro" id="IPR017853">
    <property type="entry name" value="GH"/>
</dbReference>
<evidence type="ECO:0000256" key="4">
    <source>
        <dbReference type="ARBA" id="ARBA00022692"/>
    </source>
</evidence>
<comment type="catalytic activity">
    <reaction evidence="12">
        <text>Successive hydrolysis of beta-D-glucose units from the non-reducing ends of (1-&gt;3)-beta-D-glucans, releasing alpha-glucose.</text>
        <dbReference type="EC" id="3.2.1.58"/>
    </reaction>
</comment>
<reference evidence="19" key="2">
    <citation type="submission" date="2010-04" db="EMBL/GenBank/DDBJ databases">
        <authorList>
            <person name="Buell R."/>
            <person name="Hamilton J."/>
            <person name="Hostetler J."/>
        </authorList>
    </citation>
    <scope>NUCLEOTIDE SEQUENCE [LARGE SCALE GENOMIC DNA]</scope>
    <source>
        <strain evidence="19">DAOM:BR144</strain>
    </source>
</reference>
<dbReference type="PROSITE" id="PS00659">
    <property type="entry name" value="GLYCOSYL_HYDROL_F5"/>
    <property type="match status" value="1"/>
</dbReference>
<evidence type="ECO:0000256" key="6">
    <source>
        <dbReference type="ARBA" id="ARBA00022968"/>
    </source>
</evidence>
<dbReference type="InParanoid" id="K3X0D1"/>
<dbReference type="GO" id="GO:0005576">
    <property type="term" value="C:extracellular region"/>
    <property type="evidence" value="ECO:0007669"/>
    <property type="project" value="TreeGrafter"/>
</dbReference>
<comment type="similarity">
    <text evidence="2 16">Belongs to the glycosyl hydrolase 5 (cellulase A) family.</text>
</comment>
<protein>
    <recommendedName>
        <fullName evidence="14">glucan 1,3-beta-glucosidase</fullName>
        <ecNumber evidence="14">3.2.1.58</ecNumber>
    </recommendedName>
    <alternativeName>
        <fullName evidence="15">Exo-1,3-beta-glucanase D</fullName>
    </alternativeName>
</protein>
<dbReference type="SUPFAM" id="SSF51445">
    <property type="entry name" value="(Trans)glycosidases"/>
    <property type="match status" value="1"/>
</dbReference>
<dbReference type="STRING" id="431595.K3X0D1"/>
<dbReference type="Pfam" id="PF00150">
    <property type="entry name" value="Cellulase"/>
    <property type="match status" value="1"/>
</dbReference>
<dbReference type="Gene3D" id="3.20.20.80">
    <property type="entry name" value="Glycosidases"/>
    <property type="match status" value="1"/>
</dbReference>
<evidence type="ECO:0000256" key="7">
    <source>
        <dbReference type="ARBA" id="ARBA00022989"/>
    </source>
</evidence>
<evidence type="ECO:0000256" key="2">
    <source>
        <dbReference type="ARBA" id="ARBA00005641"/>
    </source>
</evidence>
<dbReference type="EC" id="3.2.1.58" evidence="14"/>
<dbReference type="InterPro" id="IPR018087">
    <property type="entry name" value="Glyco_hydro_5_CS"/>
</dbReference>
<evidence type="ECO:0000256" key="9">
    <source>
        <dbReference type="ARBA" id="ARBA00023180"/>
    </source>
</evidence>
<evidence type="ECO:0000313" key="18">
    <source>
        <dbReference type="EnsemblProtists" id="PYU1_T010680"/>
    </source>
</evidence>
<evidence type="ECO:0000256" key="5">
    <source>
        <dbReference type="ARBA" id="ARBA00022801"/>
    </source>
</evidence>
<keyword evidence="19" id="KW-1185">Reference proteome</keyword>
<evidence type="ECO:0000256" key="3">
    <source>
        <dbReference type="ARBA" id="ARBA00022475"/>
    </source>
</evidence>
<dbReference type="GO" id="GO:0009986">
    <property type="term" value="C:cell surface"/>
    <property type="evidence" value="ECO:0007669"/>
    <property type="project" value="TreeGrafter"/>
</dbReference>
<dbReference type="OMA" id="WTYSYAT"/>
<evidence type="ECO:0000256" key="14">
    <source>
        <dbReference type="ARBA" id="ARBA00038929"/>
    </source>
</evidence>
<evidence type="ECO:0000259" key="17">
    <source>
        <dbReference type="Pfam" id="PF00150"/>
    </source>
</evidence>
<evidence type="ECO:0000256" key="13">
    <source>
        <dbReference type="ARBA" id="ARBA00037126"/>
    </source>
</evidence>
<dbReference type="InterPro" id="IPR001547">
    <property type="entry name" value="Glyco_hydro_5"/>
</dbReference>
<dbReference type="VEuPathDB" id="FungiDB:PYU1_G010657"/>
<dbReference type="GO" id="GO:0071555">
    <property type="term" value="P:cell wall organization"/>
    <property type="evidence" value="ECO:0007669"/>
    <property type="project" value="UniProtKB-KW"/>
</dbReference>
<evidence type="ECO:0000256" key="11">
    <source>
        <dbReference type="ARBA" id="ARBA00023316"/>
    </source>
</evidence>
<keyword evidence="10 16" id="KW-0326">Glycosidase</keyword>
<reference evidence="19" key="1">
    <citation type="journal article" date="2010" name="Genome Biol.">
        <title>Genome sequence of the necrotrophic plant pathogen Pythium ultimum reveals original pathogenicity mechanisms and effector repertoire.</title>
        <authorList>
            <person name="Levesque C.A."/>
            <person name="Brouwer H."/>
            <person name="Cano L."/>
            <person name="Hamilton J.P."/>
            <person name="Holt C."/>
            <person name="Huitema E."/>
            <person name="Raffaele S."/>
            <person name="Robideau G.P."/>
            <person name="Thines M."/>
            <person name="Win J."/>
            <person name="Zerillo M.M."/>
            <person name="Beakes G.W."/>
            <person name="Boore J.L."/>
            <person name="Busam D."/>
            <person name="Dumas B."/>
            <person name="Ferriera S."/>
            <person name="Fuerstenberg S.I."/>
            <person name="Gachon C.M."/>
            <person name="Gaulin E."/>
            <person name="Govers F."/>
            <person name="Grenville-Briggs L."/>
            <person name="Horner N."/>
            <person name="Hostetler J."/>
            <person name="Jiang R.H."/>
            <person name="Johnson J."/>
            <person name="Krajaejun T."/>
            <person name="Lin H."/>
            <person name="Meijer H.J."/>
            <person name="Moore B."/>
            <person name="Morris P."/>
            <person name="Phuntmart V."/>
            <person name="Puiu D."/>
            <person name="Shetty J."/>
            <person name="Stajich J.E."/>
            <person name="Tripathy S."/>
            <person name="Wawra S."/>
            <person name="van West P."/>
            <person name="Whitty B.R."/>
            <person name="Coutinho P.M."/>
            <person name="Henrissat B."/>
            <person name="Martin F."/>
            <person name="Thomas P.D."/>
            <person name="Tyler B.M."/>
            <person name="De Vries R.P."/>
            <person name="Kamoun S."/>
            <person name="Yandell M."/>
            <person name="Tisserat N."/>
            <person name="Buell C.R."/>
        </authorList>
    </citation>
    <scope>NUCLEOTIDE SEQUENCE</scope>
    <source>
        <strain evidence="19">DAOM:BR144</strain>
    </source>
</reference>
<accession>K3X0D1</accession>
<evidence type="ECO:0000256" key="12">
    <source>
        <dbReference type="ARBA" id="ARBA00036824"/>
    </source>
</evidence>
<evidence type="ECO:0000256" key="10">
    <source>
        <dbReference type="ARBA" id="ARBA00023295"/>
    </source>
</evidence>
<proteinExistence type="inferred from homology"/>
<dbReference type="FunFam" id="3.20.20.80:FF:000113">
    <property type="entry name" value="Glucan 1,3-beta-glucosidase"/>
    <property type="match status" value="1"/>
</dbReference>
<dbReference type="InterPro" id="IPR050386">
    <property type="entry name" value="Glycosyl_hydrolase_5"/>
</dbReference>
<dbReference type="PANTHER" id="PTHR31297">
    <property type="entry name" value="GLUCAN ENDO-1,6-BETA-GLUCOSIDASE B"/>
    <property type="match status" value="1"/>
</dbReference>
<keyword evidence="11" id="KW-0961">Cell wall biogenesis/degradation</keyword>
<organism evidence="18 19">
    <name type="scientific">Globisporangium ultimum (strain ATCC 200006 / CBS 805.95 / DAOM BR144)</name>
    <name type="common">Pythium ultimum</name>
    <dbReference type="NCBI Taxonomy" id="431595"/>
    <lineage>
        <taxon>Eukaryota</taxon>
        <taxon>Sar</taxon>
        <taxon>Stramenopiles</taxon>
        <taxon>Oomycota</taxon>
        <taxon>Peronosporomycetes</taxon>
        <taxon>Pythiales</taxon>
        <taxon>Pythiaceae</taxon>
        <taxon>Globisporangium</taxon>
    </lineage>
</organism>
<evidence type="ECO:0000313" key="19">
    <source>
        <dbReference type="Proteomes" id="UP000019132"/>
    </source>
</evidence>
<keyword evidence="3" id="KW-1003">Cell membrane</keyword>
<sequence>MCKPRFVPVKGVNLAGWLVAEHWITKDAEIWQNLSEEDANSGEFIVMQRSPREVAVQRFEGHWKSFITEDDIAQIASAGLNTVRVPVGYWIAGFDNHDVSNEAEWKMHAPGGLKYLDRLVREWARTHNVSVLISMHAAKGSQNGAEHSSPAVKDRSLWSLYPENIATTVDAVRFLAQRYRDDDAFLGIGLLNEPDGTTTTKALYQYYEDAYRLIRIEDQNDCILTVSPLLTEQSANFDLRELLPGASNVWVEWHRYFTRGLEDATEDELLTSAIPKFQTELDSWKDKSDKKLFVGAFSFATAKQQFIDTQHRLNEFAQAQLELLSNHVDAGWTFWTWRVLGGDDDISGGELSRWSLRSMIRNGVFPALT</sequence>
<dbReference type="EnsemblProtists" id="PYU1_T010680">
    <property type="protein sequence ID" value="PYU1_T010680"/>
    <property type="gene ID" value="PYU1_G010657"/>
</dbReference>
<comment type="subcellular location">
    <subcellularLocation>
        <location evidence="1">Cell membrane</location>
        <topology evidence="1">Single-pass type II membrane protein</topology>
    </subcellularLocation>
</comment>
<evidence type="ECO:0000256" key="16">
    <source>
        <dbReference type="RuleBase" id="RU361153"/>
    </source>
</evidence>
<dbReference type="PANTHER" id="PTHR31297:SF34">
    <property type="entry name" value="GLUCAN 1,3-BETA-GLUCOSIDASE 2"/>
    <property type="match status" value="1"/>
</dbReference>
<keyword evidence="9" id="KW-0325">Glycoprotein</keyword>
<keyword evidence="8" id="KW-0472">Membrane</keyword>
<dbReference type="GO" id="GO:0004338">
    <property type="term" value="F:glucan exo-1,3-beta-glucosidase activity"/>
    <property type="evidence" value="ECO:0007669"/>
    <property type="project" value="UniProtKB-EC"/>
</dbReference>
<dbReference type="GO" id="GO:0009251">
    <property type="term" value="P:glucan catabolic process"/>
    <property type="evidence" value="ECO:0007669"/>
    <property type="project" value="TreeGrafter"/>
</dbReference>
<keyword evidence="4" id="KW-0812">Transmembrane</keyword>
<comment type="function">
    <text evidence="13">Glucosidase involved in the degradation of cellulosic biomass. Active on lichenan.</text>
</comment>
<keyword evidence="5 16" id="KW-0378">Hydrolase</keyword>
<keyword evidence="7" id="KW-1133">Transmembrane helix</keyword>
<evidence type="ECO:0000256" key="15">
    <source>
        <dbReference type="ARBA" id="ARBA00041260"/>
    </source>
</evidence>
<feature type="domain" description="Glycoside hydrolase family 5" evidence="17">
    <location>
        <begin position="52"/>
        <end position="338"/>
    </location>
</feature>